<proteinExistence type="predicted"/>
<evidence type="ECO:0000313" key="1">
    <source>
        <dbReference type="EMBL" id="CZR62524.1"/>
    </source>
</evidence>
<gene>
    <name evidence="1" type="ORF">PAC_12421</name>
</gene>
<organism evidence="1 2">
    <name type="scientific">Phialocephala subalpina</name>
    <dbReference type="NCBI Taxonomy" id="576137"/>
    <lineage>
        <taxon>Eukaryota</taxon>
        <taxon>Fungi</taxon>
        <taxon>Dikarya</taxon>
        <taxon>Ascomycota</taxon>
        <taxon>Pezizomycotina</taxon>
        <taxon>Leotiomycetes</taxon>
        <taxon>Helotiales</taxon>
        <taxon>Mollisiaceae</taxon>
        <taxon>Phialocephala</taxon>
        <taxon>Phialocephala fortinii species complex</taxon>
    </lineage>
</organism>
<dbReference type="Proteomes" id="UP000184330">
    <property type="component" value="Unassembled WGS sequence"/>
</dbReference>
<sequence>MAANSPVVVNNPQTFDTFLPFDRLATENKLKIWGFAANEPRIVTIYHHRGGSVFHCCDKIQWFIYMTLESGAKYPGRKLIYINPAVDKFLFECRLYKESYMWPEYMIGYPYGLPLSRLNLEPHIIRKCKHLVLRAEVDDMEEAIERAKCLLAVKRLKDVTMIVEDNYALSIGGKDLEETDLRKLIEGENKGLQTEFIWVSEA</sequence>
<accession>A0A1L7XBW3</accession>
<dbReference type="EMBL" id="FJOG01000021">
    <property type="protein sequence ID" value="CZR62524.1"/>
    <property type="molecule type" value="Genomic_DNA"/>
</dbReference>
<evidence type="ECO:0000313" key="2">
    <source>
        <dbReference type="Proteomes" id="UP000184330"/>
    </source>
</evidence>
<dbReference type="OrthoDB" id="3565000at2759"/>
<dbReference type="AlphaFoldDB" id="A0A1L7XBW3"/>
<protein>
    <submittedName>
        <fullName evidence="1">Uncharacterized protein</fullName>
    </submittedName>
</protein>
<reference evidence="1 2" key="1">
    <citation type="submission" date="2016-03" db="EMBL/GenBank/DDBJ databases">
        <authorList>
            <person name="Ploux O."/>
        </authorList>
    </citation>
    <scope>NUCLEOTIDE SEQUENCE [LARGE SCALE GENOMIC DNA]</scope>
    <source>
        <strain evidence="1 2">UAMH 11012</strain>
    </source>
</reference>
<keyword evidence="2" id="KW-1185">Reference proteome</keyword>
<name>A0A1L7XBW3_9HELO</name>